<protein>
    <submittedName>
        <fullName evidence="1">Uncharacterized protein</fullName>
    </submittedName>
</protein>
<dbReference type="Proteomes" id="UP000037267">
    <property type="component" value="Unassembled WGS sequence"/>
</dbReference>
<name>A0A0L0WBX2_GOTPU</name>
<organism evidence="1 2">
    <name type="scientific">Gottschalkia purinilytica</name>
    <name type="common">Clostridium purinilyticum</name>
    <dbReference type="NCBI Taxonomy" id="1503"/>
    <lineage>
        <taxon>Bacteria</taxon>
        <taxon>Bacillati</taxon>
        <taxon>Bacillota</taxon>
        <taxon>Tissierellia</taxon>
        <taxon>Tissierellales</taxon>
        <taxon>Gottschalkiaceae</taxon>
        <taxon>Gottschalkia</taxon>
    </lineage>
</organism>
<dbReference type="RefSeq" id="WP_050354549.1">
    <property type="nucleotide sequence ID" value="NZ_LGSS01000004.1"/>
</dbReference>
<comment type="caution">
    <text evidence="1">The sequence shown here is derived from an EMBL/GenBank/DDBJ whole genome shotgun (WGS) entry which is preliminary data.</text>
</comment>
<keyword evidence="2" id="KW-1185">Reference proteome</keyword>
<dbReference type="EMBL" id="LGSS01000004">
    <property type="protein sequence ID" value="KNF08967.1"/>
    <property type="molecule type" value="Genomic_DNA"/>
</dbReference>
<dbReference type="OrthoDB" id="3035064at2"/>
<evidence type="ECO:0000313" key="1">
    <source>
        <dbReference type="EMBL" id="KNF08967.1"/>
    </source>
</evidence>
<evidence type="ECO:0000313" key="2">
    <source>
        <dbReference type="Proteomes" id="UP000037267"/>
    </source>
</evidence>
<dbReference type="AlphaFoldDB" id="A0A0L0WBX2"/>
<accession>A0A0L0WBX2</accession>
<sequence length="174" mass="19671">MAKVIRELEFGKKSEALDFLKKEFSLSLSEDDAIINNNNFSYPKKELNTVLVDLAITEKENKAVLTISKLVSLKAFLLAKEEGMNVVELIGKIDRTMKLSSNGVKITKLGIVHNKDFEDFLHSTKIILEESSNDSITLYDGKRQAIVKRIEIDDTAGNELIETIYDFNEITEIN</sequence>
<proteinExistence type="predicted"/>
<reference evidence="2" key="1">
    <citation type="submission" date="2015-07" db="EMBL/GenBank/DDBJ databases">
        <title>Draft genome sequence of the purine-degrading Gottschalkia purinilyticum DSM 1384 (formerly Clostridium purinilyticum).</title>
        <authorList>
            <person name="Poehlein A."/>
            <person name="Schiel-Bengelsdorf B."/>
            <person name="Bengelsdorf F.R."/>
            <person name="Daniel R."/>
            <person name="Duerre P."/>
        </authorList>
    </citation>
    <scope>NUCLEOTIDE SEQUENCE [LARGE SCALE GENOMIC DNA]</scope>
    <source>
        <strain evidence="2">DSM 1384</strain>
    </source>
</reference>
<gene>
    <name evidence="1" type="ORF">CLPU_4c00130</name>
</gene>